<accession>A0A1Y1MW85</accession>
<sequence>MPYATRTSTMADRRLRFFKWTSYLPPRSSANISITLSPSIAFTSLASNSKCEPARFLIPSVFRSALKNIYQMLKPGGDFFFTCVVQCDLFQVIATIFDDPKWRPYTSDNRQYMSPYQYSPHYIGDLERMLREVGFDVSFIAAEPREYDYPMRSVGDVLLSVYSMNISKHLEGEFEIVARRAIREVGCSRIKGGEEFYHTKFQVLFGHARRPTGG</sequence>
<organism evidence="1">
    <name type="scientific">Photinus pyralis</name>
    <name type="common">Common eastern firefly</name>
    <name type="synonym">Lampyris pyralis</name>
    <dbReference type="NCBI Taxonomy" id="7054"/>
    <lineage>
        <taxon>Eukaryota</taxon>
        <taxon>Metazoa</taxon>
        <taxon>Ecdysozoa</taxon>
        <taxon>Arthropoda</taxon>
        <taxon>Hexapoda</taxon>
        <taxon>Insecta</taxon>
        <taxon>Pterygota</taxon>
        <taxon>Neoptera</taxon>
        <taxon>Endopterygota</taxon>
        <taxon>Coleoptera</taxon>
        <taxon>Polyphaga</taxon>
        <taxon>Elateriformia</taxon>
        <taxon>Elateroidea</taxon>
        <taxon>Lampyridae</taxon>
        <taxon>Lampyrinae</taxon>
        <taxon>Photinus</taxon>
    </lineage>
</organism>
<dbReference type="Gene3D" id="3.40.50.150">
    <property type="entry name" value="Vaccinia Virus protein VP39"/>
    <property type="match status" value="1"/>
</dbReference>
<reference evidence="1" key="1">
    <citation type="journal article" date="2016" name="Sci. Rep.">
        <title>Molecular characterization of firefly nuptial gifts: a multi-omics approach sheds light on postcopulatory sexual selection.</title>
        <authorList>
            <person name="Al-Wathiqui N."/>
            <person name="Fallon T.R."/>
            <person name="South A."/>
            <person name="Weng J.K."/>
            <person name="Lewis S.M."/>
        </authorList>
    </citation>
    <scope>NUCLEOTIDE SEQUENCE</scope>
</reference>
<dbReference type="AlphaFoldDB" id="A0A1Y1MW85"/>
<dbReference type="InterPro" id="IPR029063">
    <property type="entry name" value="SAM-dependent_MTases_sf"/>
</dbReference>
<evidence type="ECO:0000313" key="1">
    <source>
        <dbReference type="EMBL" id="JAV89839.1"/>
    </source>
</evidence>
<name>A0A1Y1MW85_PHOPY</name>
<dbReference type="SUPFAM" id="SSF53335">
    <property type="entry name" value="S-adenosyl-L-methionine-dependent methyltransferases"/>
    <property type="match status" value="1"/>
</dbReference>
<proteinExistence type="predicted"/>
<evidence type="ECO:0008006" key="2">
    <source>
        <dbReference type="Google" id="ProtNLM"/>
    </source>
</evidence>
<dbReference type="EMBL" id="GEZM01019162">
    <property type="protein sequence ID" value="JAV89839.1"/>
    <property type="molecule type" value="Transcribed_RNA"/>
</dbReference>
<protein>
    <recommendedName>
        <fullName evidence="2">Methyltransferase type 11 domain-containing protein</fullName>
    </recommendedName>
</protein>